<dbReference type="PANTHER" id="PTHR43822">
    <property type="entry name" value="HOMOACONITASE, MITOCHONDRIAL-RELATED"/>
    <property type="match status" value="1"/>
</dbReference>
<dbReference type="PRINTS" id="PR00415">
    <property type="entry name" value="ACONITASE"/>
</dbReference>
<reference evidence="10 11" key="1">
    <citation type="submission" date="2016-06" db="EMBL/GenBank/DDBJ databases">
        <title>Complete genome sequences of Bordetella bronchialis and Bordetella flabilis.</title>
        <authorList>
            <person name="LiPuma J.J."/>
            <person name="Spilker T."/>
        </authorList>
    </citation>
    <scope>NUCLEOTIDE SEQUENCE [LARGE SCALE GENOMIC DNA]</scope>
    <source>
        <strain evidence="9 11">AU17976</strain>
        <strain evidence="8 10">AU3182</strain>
    </source>
</reference>
<dbReference type="GO" id="GO:0046872">
    <property type="term" value="F:metal ion binding"/>
    <property type="evidence" value="ECO:0007669"/>
    <property type="project" value="UniProtKB-KW"/>
</dbReference>
<dbReference type="NCBIfam" id="NF001614">
    <property type="entry name" value="PRK00402.1"/>
    <property type="match status" value="1"/>
</dbReference>
<dbReference type="EMBL" id="CP016170">
    <property type="protein sequence ID" value="ANN65110.1"/>
    <property type="molecule type" value="Genomic_DNA"/>
</dbReference>
<dbReference type="InterPro" id="IPR015931">
    <property type="entry name" value="Acnase/IPM_dHydase_lsu_aba_1/3"/>
</dbReference>
<dbReference type="NCBIfam" id="TIGR01343">
    <property type="entry name" value="hacA_fam"/>
    <property type="match status" value="1"/>
</dbReference>
<keyword evidence="3" id="KW-0479">Metal-binding</keyword>
<protein>
    <submittedName>
        <fullName evidence="9">3-isopropylmalate dehydratase</fullName>
    </submittedName>
</protein>
<organism evidence="9 11">
    <name type="scientific">Bordetella bronchialis</name>
    <dbReference type="NCBI Taxonomy" id="463025"/>
    <lineage>
        <taxon>Bacteria</taxon>
        <taxon>Pseudomonadati</taxon>
        <taxon>Pseudomonadota</taxon>
        <taxon>Betaproteobacteria</taxon>
        <taxon>Burkholderiales</taxon>
        <taxon>Alcaligenaceae</taxon>
        <taxon>Bordetella</taxon>
    </lineage>
</organism>
<evidence type="ECO:0000256" key="1">
    <source>
        <dbReference type="ARBA" id="ARBA00011271"/>
    </source>
</evidence>
<keyword evidence="4" id="KW-0408">Iron</keyword>
<evidence type="ECO:0000259" key="7">
    <source>
        <dbReference type="Pfam" id="PF00330"/>
    </source>
</evidence>
<dbReference type="EMBL" id="CP016171">
    <property type="protein sequence ID" value="ANN70143.1"/>
    <property type="molecule type" value="Genomic_DNA"/>
</dbReference>
<evidence type="ECO:0000313" key="11">
    <source>
        <dbReference type="Proteomes" id="UP000092213"/>
    </source>
</evidence>
<keyword evidence="5" id="KW-0411">Iron-sulfur</keyword>
<keyword evidence="2" id="KW-0004">4Fe-4S</keyword>
<accession>A0A193FC66</accession>
<feature type="domain" description="Aconitase/3-isopropylmalate dehydratase large subunit alpha/beta/alpha" evidence="7">
    <location>
        <begin position="291"/>
        <end position="411"/>
    </location>
</feature>
<dbReference type="PANTHER" id="PTHR43822:SF2">
    <property type="entry name" value="HOMOACONITASE, MITOCHONDRIAL"/>
    <property type="match status" value="1"/>
</dbReference>
<evidence type="ECO:0000256" key="5">
    <source>
        <dbReference type="ARBA" id="ARBA00023014"/>
    </source>
</evidence>
<dbReference type="SUPFAM" id="SSF53732">
    <property type="entry name" value="Aconitase iron-sulfur domain"/>
    <property type="match status" value="1"/>
</dbReference>
<dbReference type="InterPro" id="IPR050067">
    <property type="entry name" value="IPM_dehydratase_rel_enz"/>
</dbReference>
<dbReference type="KEGG" id="bbro:BAU06_01200"/>
<dbReference type="Gene3D" id="3.30.499.10">
    <property type="entry name" value="Aconitase, domain 3"/>
    <property type="match status" value="2"/>
</dbReference>
<dbReference type="InterPro" id="IPR006251">
    <property type="entry name" value="Homoacnase/IPMdehydase_lsu"/>
</dbReference>
<evidence type="ECO:0000256" key="4">
    <source>
        <dbReference type="ARBA" id="ARBA00023004"/>
    </source>
</evidence>
<evidence type="ECO:0000313" key="9">
    <source>
        <dbReference type="EMBL" id="ANN70143.1"/>
    </source>
</evidence>
<dbReference type="STRING" id="463025.BAU08_01190"/>
<dbReference type="InterPro" id="IPR001030">
    <property type="entry name" value="Acoase/IPM_deHydtase_lsu_aba"/>
</dbReference>
<feature type="domain" description="Aconitase/3-isopropylmalate dehydratase large subunit alpha/beta/alpha" evidence="7">
    <location>
        <begin position="28"/>
        <end position="287"/>
    </location>
</feature>
<keyword evidence="6" id="KW-0456">Lyase</keyword>
<dbReference type="AlphaFoldDB" id="A0A193FC66"/>
<evidence type="ECO:0000256" key="3">
    <source>
        <dbReference type="ARBA" id="ARBA00022723"/>
    </source>
</evidence>
<evidence type="ECO:0000313" key="8">
    <source>
        <dbReference type="EMBL" id="ANN65110.1"/>
    </source>
</evidence>
<sequence length="421" mass="44679">MPAQTLAQKLLAAASGRDAVAPGDIVTCRVDLAMFHDSSGPRRLKPMLEALGTGIWDRDKVVLVMDHYVPEADDESRKIVRIARDWAAEQALPHVYDSQGICHVVVPEHGHIRPGMLCVGGDSHSPTGGAFGAYMFGVGSTEMLGVVASGEIWIQVPRTLMMEWDGRLPPGVTAKDMMLHMIGRFGMNGGRYQAVEFRGEAVRALSMQERMTLSNMSAEIGSQVGLVAPDDKTAAYLRDAGVTQALDLERWQSDPGADAERYRFDASTLAPHIAAPHSPANSRPIGEYGATPMHVAYIGACTGAKLEDLRAAASVLRHRHVAPGVALMVAPASARDQRQAESEGVMATLVEAGATVLPNSCGACSGYGGSIPEGANVIATTARNFQGRMGARTAQVYLASPYTVAASAVAGHIADPREMLQ</sequence>
<dbReference type="GO" id="GO:0043436">
    <property type="term" value="P:oxoacid metabolic process"/>
    <property type="evidence" value="ECO:0007669"/>
    <property type="project" value="UniProtKB-ARBA"/>
</dbReference>
<comment type="subunit">
    <text evidence="1">Heterodimer of LeuC and LeuD.</text>
</comment>
<dbReference type="Proteomes" id="UP000091897">
    <property type="component" value="Chromosome"/>
</dbReference>
<dbReference type="Proteomes" id="UP000092213">
    <property type="component" value="Chromosome"/>
</dbReference>
<dbReference type="OrthoDB" id="9802769at2"/>
<dbReference type="GO" id="GO:0051539">
    <property type="term" value="F:4 iron, 4 sulfur cluster binding"/>
    <property type="evidence" value="ECO:0007669"/>
    <property type="project" value="UniProtKB-KW"/>
</dbReference>
<evidence type="ECO:0000313" key="10">
    <source>
        <dbReference type="Proteomes" id="UP000091897"/>
    </source>
</evidence>
<dbReference type="RefSeq" id="WP_066343246.1">
    <property type="nucleotide sequence ID" value="NZ_CBCSFJ010000025.1"/>
</dbReference>
<dbReference type="GO" id="GO:0016836">
    <property type="term" value="F:hydro-lyase activity"/>
    <property type="evidence" value="ECO:0007669"/>
    <property type="project" value="InterPro"/>
</dbReference>
<keyword evidence="10" id="KW-1185">Reference proteome</keyword>
<dbReference type="GO" id="GO:0008652">
    <property type="term" value="P:amino acid biosynthetic process"/>
    <property type="evidence" value="ECO:0007669"/>
    <property type="project" value="InterPro"/>
</dbReference>
<proteinExistence type="predicted"/>
<gene>
    <name evidence="8" type="ORF">BAU06_01200</name>
    <name evidence="9" type="ORF">BAU08_01190</name>
</gene>
<name>A0A193FC66_9BORD</name>
<evidence type="ECO:0000256" key="2">
    <source>
        <dbReference type="ARBA" id="ARBA00022485"/>
    </source>
</evidence>
<dbReference type="Pfam" id="PF00330">
    <property type="entry name" value="Aconitase"/>
    <property type="match status" value="2"/>
</dbReference>
<dbReference type="InterPro" id="IPR036008">
    <property type="entry name" value="Aconitase_4Fe-4S_dom"/>
</dbReference>
<evidence type="ECO:0000256" key="6">
    <source>
        <dbReference type="ARBA" id="ARBA00023239"/>
    </source>
</evidence>